<evidence type="ECO:0000256" key="1">
    <source>
        <dbReference type="ARBA" id="ARBA00004173"/>
    </source>
</evidence>
<feature type="domain" description="Large ribosomal subunit protein uL30-like ferredoxin-like fold" evidence="9">
    <location>
        <begin position="53"/>
        <end position="103"/>
    </location>
</feature>
<sequence length="180" mass="21095">MNRSILKVFSPLTTIFRSKGYKHPGGTRYPGGIMYYPRDPNHQDPEYTPTKLFRVEQIKTTKFRPWWEKKVLEQLKLNALNQVAIVKNVPEMNARLWRVKHLIKVTPITFPYGEPTAEDIKHTVLRENGQCIVTKTLKPQEEQITALEQFDKDPKKMDSHTIKRDARLKWNNAYTGGYLN</sequence>
<dbReference type="AlphaFoldDB" id="A0AAV1JIJ2"/>
<evidence type="ECO:0000259" key="9">
    <source>
        <dbReference type="Pfam" id="PF00327"/>
    </source>
</evidence>
<dbReference type="PANTHER" id="PTHR15892:SF2">
    <property type="entry name" value="LARGE RIBOSOMAL SUBUNIT PROTEIN UL30M"/>
    <property type="match status" value="1"/>
</dbReference>
<dbReference type="GO" id="GO:0015934">
    <property type="term" value="C:large ribosomal subunit"/>
    <property type="evidence" value="ECO:0007669"/>
    <property type="project" value="InterPro"/>
</dbReference>
<comment type="similarity">
    <text evidence="2">Belongs to the universal ribosomal protein uL30 family.</text>
</comment>
<dbReference type="GO" id="GO:0003735">
    <property type="term" value="F:structural constituent of ribosome"/>
    <property type="evidence" value="ECO:0007669"/>
    <property type="project" value="InterPro"/>
</dbReference>
<dbReference type="EMBL" id="CAVLEF010000010">
    <property type="protein sequence ID" value="CAK1548200.1"/>
    <property type="molecule type" value="Genomic_DNA"/>
</dbReference>
<dbReference type="Gene3D" id="3.30.1390.20">
    <property type="entry name" value="Ribosomal protein L30, ferredoxin-like fold domain"/>
    <property type="match status" value="1"/>
</dbReference>
<dbReference type="GO" id="GO:0005743">
    <property type="term" value="C:mitochondrial inner membrane"/>
    <property type="evidence" value="ECO:0007669"/>
    <property type="project" value="UniProtKB-ARBA"/>
</dbReference>
<evidence type="ECO:0000256" key="6">
    <source>
        <dbReference type="ARBA" id="ARBA00023274"/>
    </source>
</evidence>
<evidence type="ECO:0000256" key="4">
    <source>
        <dbReference type="ARBA" id="ARBA00022980"/>
    </source>
</evidence>
<name>A0AAV1JIJ2_9NEOP</name>
<dbReference type="PANTHER" id="PTHR15892">
    <property type="entry name" value="MITOCHONDRIAL RIBOSOMAL PROTEIN L30"/>
    <property type="match status" value="1"/>
</dbReference>
<organism evidence="10 11">
    <name type="scientific">Leptosia nina</name>
    <dbReference type="NCBI Taxonomy" id="320188"/>
    <lineage>
        <taxon>Eukaryota</taxon>
        <taxon>Metazoa</taxon>
        <taxon>Ecdysozoa</taxon>
        <taxon>Arthropoda</taxon>
        <taxon>Hexapoda</taxon>
        <taxon>Insecta</taxon>
        <taxon>Pterygota</taxon>
        <taxon>Neoptera</taxon>
        <taxon>Endopterygota</taxon>
        <taxon>Lepidoptera</taxon>
        <taxon>Glossata</taxon>
        <taxon>Ditrysia</taxon>
        <taxon>Papilionoidea</taxon>
        <taxon>Pieridae</taxon>
        <taxon>Pierinae</taxon>
        <taxon>Leptosia</taxon>
    </lineage>
</organism>
<reference evidence="10 11" key="1">
    <citation type="submission" date="2023-11" db="EMBL/GenBank/DDBJ databases">
        <authorList>
            <person name="Okamura Y."/>
        </authorList>
    </citation>
    <scope>NUCLEOTIDE SEQUENCE [LARGE SCALE GENOMIC DNA]</scope>
</reference>
<dbReference type="Proteomes" id="UP001497472">
    <property type="component" value="Unassembled WGS sequence"/>
</dbReference>
<comment type="subcellular location">
    <subcellularLocation>
        <location evidence="1">Mitochondrion</location>
    </subcellularLocation>
</comment>
<evidence type="ECO:0000256" key="5">
    <source>
        <dbReference type="ARBA" id="ARBA00023128"/>
    </source>
</evidence>
<dbReference type="SUPFAM" id="SSF55129">
    <property type="entry name" value="Ribosomal protein L30p/L7e"/>
    <property type="match status" value="1"/>
</dbReference>
<accession>A0AAV1JIJ2</accession>
<gene>
    <name evidence="10" type="ORF">LNINA_LOCUS7617</name>
</gene>
<keyword evidence="4" id="KW-0689">Ribosomal protein</keyword>
<dbReference type="Pfam" id="PF00327">
    <property type="entry name" value="Ribosomal_L30"/>
    <property type="match status" value="1"/>
</dbReference>
<keyword evidence="6" id="KW-0687">Ribonucleoprotein</keyword>
<evidence type="ECO:0000256" key="7">
    <source>
        <dbReference type="ARBA" id="ARBA00035281"/>
    </source>
</evidence>
<proteinExistence type="inferred from homology"/>
<dbReference type="InterPro" id="IPR016082">
    <property type="entry name" value="Ribosomal_uL30_ferredoxin-like"/>
</dbReference>
<evidence type="ECO:0000313" key="10">
    <source>
        <dbReference type="EMBL" id="CAK1548200.1"/>
    </source>
</evidence>
<comment type="caution">
    <text evidence="10">The sequence shown here is derived from an EMBL/GenBank/DDBJ whole genome shotgun (WGS) entry which is preliminary data.</text>
</comment>
<dbReference type="InterPro" id="IPR005996">
    <property type="entry name" value="Ribosomal_uL30_bac-type"/>
</dbReference>
<dbReference type="FunFam" id="3.30.1390.20:FF:000005">
    <property type="entry name" value="39S ribosomal protein L30, mitochondrial"/>
    <property type="match status" value="1"/>
</dbReference>
<keyword evidence="3" id="KW-0809">Transit peptide</keyword>
<evidence type="ECO:0000256" key="3">
    <source>
        <dbReference type="ARBA" id="ARBA00022946"/>
    </source>
</evidence>
<evidence type="ECO:0000313" key="11">
    <source>
        <dbReference type="Proteomes" id="UP001497472"/>
    </source>
</evidence>
<protein>
    <recommendedName>
        <fullName evidence="7">Large ribosomal subunit protein uL30m</fullName>
    </recommendedName>
    <alternativeName>
        <fullName evidence="8">39S ribosomal protein L30, mitochondrial</fullName>
    </alternativeName>
</protein>
<dbReference type="GO" id="GO:0006412">
    <property type="term" value="P:translation"/>
    <property type="evidence" value="ECO:0007669"/>
    <property type="project" value="InterPro"/>
</dbReference>
<dbReference type="InterPro" id="IPR036919">
    <property type="entry name" value="Ribo_uL30_ferredoxin-like_sf"/>
</dbReference>
<keyword evidence="5" id="KW-0496">Mitochondrion</keyword>
<keyword evidence="11" id="KW-1185">Reference proteome</keyword>
<evidence type="ECO:0000256" key="2">
    <source>
        <dbReference type="ARBA" id="ARBA00007594"/>
    </source>
</evidence>
<evidence type="ECO:0000256" key="8">
    <source>
        <dbReference type="ARBA" id="ARBA00035356"/>
    </source>
</evidence>